<dbReference type="GO" id="GO:0006882">
    <property type="term" value="P:intracellular zinc ion homeostasis"/>
    <property type="evidence" value="ECO:0007669"/>
    <property type="project" value="TreeGrafter"/>
</dbReference>
<dbReference type="GO" id="GO:0015093">
    <property type="term" value="F:ferrous iron transmembrane transporter activity"/>
    <property type="evidence" value="ECO:0007669"/>
    <property type="project" value="TreeGrafter"/>
</dbReference>
<comment type="caution">
    <text evidence="12">The sequence shown here is derived from an EMBL/GenBank/DDBJ whole genome shotgun (WGS) entry which is preliminary data.</text>
</comment>
<feature type="domain" description="Band 7" evidence="11">
    <location>
        <begin position="259"/>
        <end position="449"/>
    </location>
</feature>
<dbReference type="InterPro" id="IPR027469">
    <property type="entry name" value="Cation_efflux_TMD_sf"/>
</dbReference>
<dbReference type="SUPFAM" id="SSF117892">
    <property type="entry name" value="Band 7/SPFH domain"/>
    <property type="match status" value="1"/>
</dbReference>
<dbReference type="GO" id="GO:0005886">
    <property type="term" value="C:plasma membrane"/>
    <property type="evidence" value="ECO:0007669"/>
    <property type="project" value="TreeGrafter"/>
</dbReference>
<dbReference type="Gene3D" id="3.30.479.30">
    <property type="entry name" value="Band 7 domain"/>
    <property type="match status" value="1"/>
</dbReference>
<dbReference type="GO" id="GO:0015086">
    <property type="term" value="F:cadmium ion transmembrane transporter activity"/>
    <property type="evidence" value="ECO:0007669"/>
    <property type="project" value="TreeGrafter"/>
</dbReference>
<keyword evidence="5" id="KW-0408">Iron</keyword>
<dbReference type="Gene3D" id="1.20.1510.10">
    <property type="entry name" value="Cation efflux protein transmembrane domain"/>
    <property type="match status" value="1"/>
</dbReference>
<keyword evidence="7" id="KW-0406">Ion transport</keyword>
<dbReference type="RefSeq" id="WP_232591977.1">
    <property type="nucleotide sequence ID" value="NZ_BSPD01000030.1"/>
</dbReference>
<dbReference type="InterPro" id="IPR036013">
    <property type="entry name" value="Band_7/SPFH_dom_sf"/>
</dbReference>
<dbReference type="GO" id="GO:0015341">
    <property type="term" value="F:zinc efflux antiporter activity"/>
    <property type="evidence" value="ECO:0007669"/>
    <property type="project" value="TreeGrafter"/>
</dbReference>
<evidence type="ECO:0000259" key="11">
    <source>
        <dbReference type="SMART" id="SM00244"/>
    </source>
</evidence>
<protein>
    <recommendedName>
        <fullName evidence="11">Band 7 domain-containing protein</fullName>
    </recommendedName>
</protein>
<dbReference type="SUPFAM" id="SSF161111">
    <property type="entry name" value="Cation efflux protein transmembrane domain-like"/>
    <property type="match status" value="1"/>
</dbReference>
<dbReference type="InterPro" id="IPR050291">
    <property type="entry name" value="CDF_Transporter"/>
</dbReference>
<reference evidence="12 13" key="1">
    <citation type="journal article" date="2014" name="Int. J. Syst. Evol. Microbiol.">
        <title>Complete genome sequence of Corynebacterium casei LMG S-19264T (=DSM 44701T), isolated from a smear-ripened cheese.</title>
        <authorList>
            <consortium name="US DOE Joint Genome Institute (JGI-PGF)"/>
            <person name="Walter F."/>
            <person name="Albersmeier A."/>
            <person name="Kalinowski J."/>
            <person name="Ruckert C."/>
        </authorList>
    </citation>
    <scope>NUCLEOTIDE SEQUENCE [LARGE SCALE GENOMIC DNA]</scope>
    <source>
        <strain evidence="12 13">NBRC 110095</strain>
    </source>
</reference>
<feature type="transmembrane region" description="Helical" evidence="10">
    <location>
        <begin position="153"/>
        <end position="172"/>
    </location>
</feature>
<evidence type="ECO:0000256" key="9">
    <source>
        <dbReference type="ARBA" id="ARBA00023136"/>
    </source>
</evidence>
<feature type="transmembrane region" description="Helical" evidence="10">
    <location>
        <begin position="248"/>
        <end position="267"/>
    </location>
</feature>
<feature type="transmembrane region" description="Helical" evidence="10">
    <location>
        <begin position="80"/>
        <end position="99"/>
    </location>
</feature>
<dbReference type="InterPro" id="IPR058533">
    <property type="entry name" value="Cation_efflux_TM"/>
</dbReference>
<gene>
    <name evidence="12" type="ORF">GCM10007877_12390</name>
</gene>
<dbReference type="EMBL" id="BSPD01000030">
    <property type="protein sequence ID" value="GLS25525.1"/>
    <property type="molecule type" value="Genomic_DNA"/>
</dbReference>
<evidence type="ECO:0000313" key="13">
    <source>
        <dbReference type="Proteomes" id="UP001156870"/>
    </source>
</evidence>
<dbReference type="Proteomes" id="UP001156870">
    <property type="component" value="Unassembled WGS sequence"/>
</dbReference>
<keyword evidence="5" id="KW-0410">Iron transport</keyword>
<name>A0AA37T8Q6_9GAMM</name>
<feature type="transmembrane region" description="Helical" evidence="10">
    <location>
        <begin position="111"/>
        <end position="132"/>
    </location>
</feature>
<proteinExistence type="inferred from homology"/>
<comment type="similarity">
    <text evidence="3">Belongs to the cation diffusion facilitator (CDF) transporter (TC 2.A.4) family. FieF subfamily.</text>
</comment>
<evidence type="ECO:0000313" key="12">
    <source>
        <dbReference type="EMBL" id="GLS25525.1"/>
    </source>
</evidence>
<dbReference type="PANTHER" id="PTHR43840:SF15">
    <property type="entry name" value="MITOCHONDRIAL METAL TRANSPORTER 1-RELATED"/>
    <property type="match status" value="1"/>
</dbReference>
<feature type="transmembrane region" description="Helical" evidence="10">
    <location>
        <begin position="12"/>
        <end position="34"/>
    </location>
</feature>
<evidence type="ECO:0000256" key="8">
    <source>
        <dbReference type="ARBA" id="ARBA00022989"/>
    </source>
</evidence>
<evidence type="ECO:0000256" key="1">
    <source>
        <dbReference type="ARBA" id="ARBA00004141"/>
    </source>
</evidence>
<evidence type="ECO:0000256" key="3">
    <source>
        <dbReference type="ARBA" id="ARBA00010212"/>
    </source>
</evidence>
<dbReference type="PANTHER" id="PTHR43840">
    <property type="entry name" value="MITOCHONDRIAL METAL TRANSPORTER 1-RELATED"/>
    <property type="match status" value="1"/>
</dbReference>
<keyword evidence="6 10" id="KW-0812">Transmembrane</keyword>
<evidence type="ECO:0000256" key="7">
    <source>
        <dbReference type="ARBA" id="ARBA00022906"/>
    </source>
</evidence>
<organism evidence="12 13">
    <name type="scientific">Marinibactrum halimedae</name>
    <dbReference type="NCBI Taxonomy" id="1444977"/>
    <lineage>
        <taxon>Bacteria</taxon>
        <taxon>Pseudomonadati</taxon>
        <taxon>Pseudomonadota</taxon>
        <taxon>Gammaproteobacteria</taxon>
        <taxon>Cellvibrionales</taxon>
        <taxon>Cellvibrionaceae</taxon>
        <taxon>Marinibactrum</taxon>
    </lineage>
</organism>
<dbReference type="Pfam" id="PF01545">
    <property type="entry name" value="Cation_efflux"/>
    <property type="match status" value="1"/>
</dbReference>
<evidence type="ECO:0000256" key="6">
    <source>
        <dbReference type="ARBA" id="ARBA00022692"/>
    </source>
</evidence>
<dbReference type="AlphaFoldDB" id="A0AA37T8Q6"/>
<dbReference type="NCBIfam" id="TIGR01297">
    <property type="entry name" value="CDF"/>
    <property type="match status" value="1"/>
</dbReference>
<evidence type="ECO:0000256" key="5">
    <source>
        <dbReference type="ARBA" id="ARBA00022496"/>
    </source>
</evidence>
<comment type="subcellular location">
    <subcellularLocation>
        <location evidence="1">Membrane</location>
        <topology evidence="1">Multi-pass membrane protein</topology>
    </subcellularLocation>
    <subcellularLocation>
        <location evidence="2">Membrane</location>
        <topology evidence="2">Single-pass membrane protein</topology>
    </subcellularLocation>
</comment>
<keyword evidence="7" id="KW-0862">Zinc</keyword>
<keyword evidence="13" id="KW-1185">Reference proteome</keyword>
<feature type="transmembrane region" description="Helical" evidence="10">
    <location>
        <begin position="178"/>
        <end position="196"/>
    </location>
</feature>
<evidence type="ECO:0000256" key="4">
    <source>
        <dbReference type="ARBA" id="ARBA00022448"/>
    </source>
</evidence>
<keyword evidence="7" id="KW-0864">Zinc transport</keyword>
<dbReference type="SMART" id="SM00244">
    <property type="entry name" value="PHB"/>
    <property type="match status" value="1"/>
</dbReference>
<feature type="transmembrane region" description="Helical" evidence="10">
    <location>
        <begin position="40"/>
        <end position="59"/>
    </location>
</feature>
<dbReference type="InterPro" id="IPR001107">
    <property type="entry name" value="Band_7"/>
</dbReference>
<evidence type="ECO:0000256" key="2">
    <source>
        <dbReference type="ARBA" id="ARBA00004167"/>
    </source>
</evidence>
<evidence type="ECO:0000256" key="10">
    <source>
        <dbReference type="SAM" id="Phobius"/>
    </source>
</evidence>
<accession>A0AA37T8Q6</accession>
<keyword evidence="4" id="KW-0813">Transport</keyword>
<sequence>MISDRRIRTSLVAIGADCLLTAMKAFLAIITGSQALLADAYHSLSDFIVSILLLLGIVIRHYAEKHQDETKTLRARRLESLLAVVVAASILYVPVEIISNTYDQQETAIRNLGWGISGTLVIIALVFFMAKLKTHVGKETDSPALEADGYHSMVDVFSSVAVLFSLVGLMVGINIDEFVALLIAAMIGYSGVELLLSGLKSLTKGTEFDQLSLGDILRTLFFRTTNSKAIFNTVENTTRIILKHRYNVLGLVLIAYGLSGFTSVPLGHTGIQYHFNKAQSDALSPGLHYHWPAPFGRISLIETGTVEAITLGSRIEISTTEDGATLWRELKESRVLSDDVEYLVTANENLIDLTLTLQYRLSNAATSYQQFDQSQKVIARFAEAALWKTVAQFRYDDIISQRSISFSAAVEKQLLKSLATVHLPIDIIHTNIVAAQPPAMVVGAYRDVLTADQEQNQRVNRAEAEQLNDLPLARAKAHQEITEAYSSALEIELRALGEVERISSLASIYQQYPDAFEFNQHITTLENVLKDKSLIITDPKVNPRELQVWQTQP</sequence>
<keyword evidence="8 10" id="KW-1133">Transmembrane helix</keyword>
<keyword evidence="9 10" id="KW-0472">Membrane</keyword>
<dbReference type="InterPro" id="IPR002524">
    <property type="entry name" value="Cation_efflux"/>
</dbReference>
<dbReference type="Pfam" id="PF01145">
    <property type="entry name" value="Band_7"/>
    <property type="match status" value="1"/>
</dbReference>